<evidence type="ECO:0000313" key="4">
    <source>
        <dbReference type="EMBL" id="CAD7230084.1"/>
    </source>
</evidence>
<dbReference type="EMBL" id="OB662453">
    <property type="protein sequence ID" value="CAD7230084.1"/>
    <property type="molecule type" value="Genomic_DNA"/>
</dbReference>
<keyword evidence="2" id="KW-0521">NADP</keyword>
<reference evidence="4" key="1">
    <citation type="submission" date="2020-11" db="EMBL/GenBank/DDBJ databases">
        <authorList>
            <person name="Tran Van P."/>
        </authorList>
    </citation>
    <scope>NUCLEOTIDE SEQUENCE</scope>
</reference>
<proteinExistence type="inferred from homology"/>
<dbReference type="AlphaFoldDB" id="A0A7R8WJ66"/>
<gene>
    <name evidence="4" type="ORF">CTOB1V02_LOCUS7947</name>
</gene>
<dbReference type="OrthoDB" id="9989144at2759"/>
<dbReference type="Gene3D" id="3.40.50.720">
    <property type="entry name" value="NAD(P)-binding Rossmann-like Domain"/>
    <property type="match status" value="1"/>
</dbReference>
<organism evidence="4">
    <name type="scientific">Cyprideis torosa</name>
    <dbReference type="NCBI Taxonomy" id="163714"/>
    <lineage>
        <taxon>Eukaryota</taxon>
        <taxon>Metazoa</taxon>
        <taxon>Ecdysozoa</taxon>
        <taxon>Arthropoda</taxon>
        <taxon>Crustacea</taxon>
        <taxon>Oligostraca</taxon>
        <taxon>Ostracoda</taxon>
        <taxon>Podocopa</taxon>
        <taxon>Podocopida</taxon>
        <taxon>Cytherocopina</taxon>
        <taxon>Cytheroidea</taxon>
        <taxon>Cytherideidae</taxon>
        <taxon>Cyprideis</taxon>
    </lineage>
</organism>
<comment type="similarity">
    <text evidence="1">Belongs to the short-chain dehydrogenases/reductases (SDR) family.</text>
</comment>
<keyword evidence="3" id="KW-0560">Oxidoreductase</keyword>
<evidence type="ECO:0000256" key="3">
    <source>
        <dbReference type="ARBA" id="ARBA00023002"/>
    </source>
</evidence>
<dbReference type="PRINTS" id="PR00081">
    <property type="entry name" value="GDHRDH"/>
</dbReference>
<name>A0A7R8WJ66_9CRUS</name>
<dbReference type="InterPro" id="IPR002347">
    <property type="entry name" value="SDR_fam"/>
</dbReference>
<dbReference type="GO" id="GO:0016491">
    <property type="term" value="F:oxidoreductase activity"/>
    <property type="evidence" value="ECO:0007669"/>
    <property type="project" value="UniProtKB-KW"/>
</dbReference>
<accession>A0A7R8WJ66</accession>
<dbReference type="PANTHER" id="PTHR24320">
    <property type="entry name" value="RETINOL DEHYDROGENASE"/>
    <property type="match status" value="1"/>
</dbReference>
<evidence type="ECO:0000256" key="1">
    <source>
        <dbReference type="ARBA" id="ARBA00006484"/>
    </source>
</evidence>
<dbReference type="SUPFAM" id="SSF51735">
    <property type="entry name" value="NAD(P)-binding Rossmann-fold domains"/>
    <property type="match status" value="1"/>
</dbReference>
<dbReference type="Pfam" id="PF00106">
    <property type="entry name" value="adh_short"/>
    <property type="match status" value="1"/>
</dbReference>
<evidence type="ECO:0000256" key="2">
    <source>
        <dbReference type="ARBA" id="ARBA00022857"/>
    </source>
</evidence>
<sequence length="338" mass="37204">MAGVDDFKPRFNSSSTALEVLEGLDLTGVRVFITGGNCGIGFETVRALALHGAHVFLGCRNTETGQEAVRQIEEEKEGVKCEVIKCDLSRLASVRHAAQSLRNRLGERKLDVLILNAAVSILPFQITEDGFEITYQVNHLAQMYLTLLLSPLLARGSRIVSVSSGAHQWSTFGEELSEEDISPTAATTAIAPLWYRRTYDNTKLLNILMVKRLHERWFKSKGILANVLHPGVIHTNITRNSWLVWLAFLALSFTPFSKNLEQGAATTVLVAVSPDTAGTGVSGCYFDDCDIKTPSDAAQNLELAAQAWRLSLKLLVKATEGMTPHIPDEFLMDEMSEN</sequence>
<dbReference type="PANTHER" id="PTHR24320:SF282">
    <property type="entry name" value="WW DOMAIN-CONTAINING OXIDOREDUCTASE"/>
    <property type="match status" value="1"/>
</dbReference>
<dbReference type="InterPro" id="IPR036291">
    <property type="entry name" value="NAD(P)-bd_dom_sf"/>
</dbReference>
<protein>
    <submittedName>
        <fullName evidence="4">Uncharacterized protein</fullName>
    </submittedName>
</protein>